<accession>A0A5C5Z3J7</accession>
<dbReference type="EMBL" id="SJPJ01000001">
    <property type="protein sequence ID" value="TWT81431.1"/>
    <property type="molecule type" value="Genomic_DNA"/>
</dbReference>
<sequence length="109" mass="12431">MANAGKFGFAVYDQKKLDQRGIEGTGVKDSFDLFFNHLRIFLRLFYGAVGHENSPCPQFSKQQANCLKYVGTEGEPQFDHVYRNTVWKKPGNYGRDAGLHLAEQSRQDQ</sequence>
<comment type="caution">
    <text evidence="1">The sequence shown here is derived from an EMBL/GenBank/DDBJ whole genome shotgun (WGS) entry which is preliminary data.</text>
</comment>
<dbReference type="Proteomes" id="UP000315010">
    <property type="component" value="Unassembled WGS sequence"/>
</dbReference>
<organism evidence="1 2">
    <name type="scientific">Novipirellula herctigrandis</name>
    <dbReference type="NCBI Taxonomy" id="2527986"/>
    <lineage>
        <taxon>Bacteria</taxon>
        <taxon>Pseudomonadati</taxon>
        <taxon>Planctomycetota</taxon>
        <taxon>Planctomycetia</taxon>
        <taxon>Pirellulales</taxon>
        <taxon>Pirellulaceae</taxon>
        <taxon>Novipirellula</taxon>
    </lineage>
</organism>
<dbReference type="AlphaFoldDB" id="A0A5C5Z3J7"/>
<reference evidence="1 2" key="1">
    <citation type="submission" date="2019-02" db="EMBL/GenBank/DDBJ databases">
        <title>Deep-cultivation of Planctomycetes and their phenomic and genomic characterization uncovers novel biology.</title>
        <authorList>
            <person name="Wiegand S."/>
            <person name="Jogler M."/>
            <person name="Boedeker C."/>
            <person name="Pinto D."/>
            <person name="Vollmers J."/>
            <person name="Rivas-Marin E."/>
            <person name="Kohn T."/>
            <person name="Peeters S.H."/>
            <person name="Heuer A."/>
            <person name="Rast P."/>
            <person name="Oberbeckmann S."/>
            <person name="Bunk B."/>
            <person name="Jeske O."/>
            <person name="Meyerdierks A."/>
            <person name="Storesund J.E."/>
            <person name="Kallscheuer N."/>
            <person name="Luecker S."/>
            <person name="Lage O.M."/>
            <person name="Pohl T."/>
            <person name="Merkel B.J."/>
            <person name="Hornburger P."/>
            <person name="Mueller R.-W."/>
            <person name="Bruemmer F."/>
            <person name="Labrenz M."/>
            <person name="Spormann A.M."/>
            <person name="Op Den Camp H."/>
            <person name="Overmann J."/>
            <person name="Amann R."/>
            <person name="Jetten M.S.M."/>
            <person name="Mascher T."/>
            <person name="Medema M.H."/>
            <person name="Devos D.P."/>
            <person name="Kaster A.-K."/>
            <person name="Ovreas L."/>
            <person name="Rohde M."/>
            <person name="Galperin M.Y."/>
            <person name="Jogler C."/>
        </authorList>
    </citation>
    <scope>NUCLEOTIDE SEQUENCE [LARGE SCALE GENOMIC DNA]</scope>
    <source>
        <strain evidence="1 2">CA13</strain>
    </source>
</reference>
<name>A0A5C5Z3J7_9BACT</name>
<protein>
    <submittedName>
        <fullName evidence="1">Uncharacterized protein</fullName>
    </submittedName>
</protein>
<dbReference type="RefSeq" id="WP_146397359.1">
    <property type="nucleotide sequence ID" value="NZ_SJPJ01000001.1"/>
</dbReference>
<evidence type="ECO:0000313" key="2">
    <source>
        <dbReference type="Proteomes" id="UP000315010"/>
    </source>
</evidence>
<evidence type="ECO:0000313" key="1">
    <source>
        <dbReference type="EMBL" id="TWT81431.1"/>
    </source>
</evidence>
<keyword evidence="2" id="KW-1185">Reference proteome</keyword>
<gene>
    <name evidence="1" type="ORF">CA13_28840</name>
</gene>
<proteinExistence type="predicted"/>